<organism evidence="2 3">
    <name type="scientific">Persicobacter diffluens</name>
    <dbReference type="NCBI Taxonomy" id="981"/>
    <lineage>
        <taxon>Bacteria</taxon>
        <taxon>Pseudomonadati</taxon>
        <taxon>Bacteroidota</taxon>
        <taxon>Cytophagia</taxon>
        <taxon>Cytophagales</taxon>
        <taxon>Persicobacteraceae</taxon>
        <taxon>Persicobacter</taxon>
    </lineage>
</organism>
<dbReference type="EMBL" id="BQKE01000001">
    <property type="protein sequence ID" value="GJM60315.1"/>
    <property type="molecule type" value="Genomic_DNA"/>
</dbReference>
<feature type="transmembrane region" description="Helical" evidence="1">
    <location>
        <begin position="205"/>
        <end position="226"/>
    </location>
</feature>
<dbReference type="Proteomes" id="UP001310022">
    <property type="component" value="Unassembled WGS sequence"/>
</dbReference>
<keyword evidence="3" id="KW-1185">Reference proteome</keyword>
<sequence length="976" mass="111474">MSDSINFWKQWPKQWSFLLAGLGFLVLFAILTFFYFYFGGTGLAIHWNLVSQTTDFPIALRMVEVGAMEAPLEMNFLLLHQYFEGSPIQYSFTGQLVFWLACLGAFNMLWAVVSGLNRFWYTVGLCGLFAILVYFKLEVLIPFGQIYNWGLLLAVVLYGGLSFLFQAILSQTPLWLRWLTFVILNALLVYGFHLMAEENFALERVMTYGALPWVVLTVVFIFMVSIDNLWLLFDMVSRRQVVGNNFFHFIAISLCYLALVGLGFYQQNIRLEEDALFYSPFILLAASTLIGLWAMKGKDMNWGRFIPFQPLGALLYLSLALICWSTIAHYFITDSDVMLDMLGKMVYIFHFSLSLVFFIYLFVNFSDIIQAGAAAHKVVFNGRKFGLGTVYLIGFGIAFLFLLKDSMVQNNQVLAAYNNAIGDMHYAHGEILEAKGYYEKGSRLGWKNHHSYYALAMIASEEGRNAQALDYYKAANKKHPSPFAFVNSSNIYLQQEKWFDAIFALEKGLEHFPNHPEIRTNLARLYEKTNQAQAQELYKALMGDPAVAVVNAANWLSWHKRSQGALTADMIHSFAQKEEVAINANLLPFVEVGSEIKDFQLTELESNSLPEIAQIHNRSIHQIFLEDSGWESTLQEWKEEAQYESYQALLDYDLAIYQYEKGKVSSAIDALKDLSFNNFFSKSFYEKTLALWMWELGEPQVGLKHIQECLRFPDQDTRKLAFNAFVEAGRGEEALRLAADESDSLLVTQLQSPDMQQMDNASKFLLMRYNMVNWNFDQQFKVAQAMDVNAWKVKALRWLWAVTMKFDQWQYVDQLAVAVEQADGIASDIRLSNAIYQGNISEIKQYREMLVGDWALLSDAVLAENASVQEGLSAYTELLERNPFFVPGVVAASRFLNQLPQKEESYELFLTYLNKYEYSIPLTKGYAVQSIAMGLDGYAFSALEEISAYASPQAFEQLSANIEGKIVESTEEELSW</sequence>
<feature type="transmembrane region" description="Helical" evidence="1">
    <location>
        <begin position="15"/>
        <end position="38"/>
    </location>
</feature>
<feature type="transmembrane region" description="Helical" evidence="1">
    <location>
        <begin position="385"/>
        <end position="403"/>
    </location>
</feature>
<evidence type="ECO:0000256" key="1">
    <source>
        <dbReference type="SAM" id="Phobius"/>
    </source>
</evidence>
<keyword evidence="1" id="KW-1133">Transmembrane helix</keyword>
<dbReference type="AlphaFoldDB" id="A0AAN4VWZ9"/>
<dbReference type="InterPro" id="IPR011990">
    <property type="entry name" value="TPR-like_helical_dom_sf"/>
</dbReference>
<evidence type="ECO:0000313" key="2">
    <source>
        <dbReference type="EMBL" id="GJM60315.1"/>
    </source>
</evidence>
<feature type="transmembrane region" description="Helical" evidence="1">
    <location>
        <begin position="149"/>
        <end position="169"/>
    </location>
</feature>
<feature type="transmembrane region" description="Helical" evidence="1">
    <location>
        <begin position="119"/>
        <end position="137"/>
    </location>
</feature>
<proteinExistence type="predicted"/>
<dbReference type="RefSeq" id="WP_338236107.1">
    <property type="nucleotide sequence ID" value="NZ_BQKE01000001.1"/>
</dbReference>
<evidence type="ECO:0000313" key="3">
    <source>
        <dbReference type="Proteomes" id="UP001310022"/>
    </source>
</evidence>
<keyword evidence="1" id="KW-0472">Membrane</keyword>
<feature type="transmembrane region" description="Helical" evidence="1">
    <location>
        <begin position="314"/>
        <end position="333"/>
    </location>
</feature>
<reference evidence="2 3" key="1">
    <citation type="submission" date="2021-12" db="EMBL/GenBank/DDBJ databases">
        <title>Genome sequencing of bacteria with rrn-lacking chromosome and rrn-plasmid.</title>
        <authorList>
            <person name="Anda M."/>
            <person name="Iwasaki W."/>
        </authorList>
    </citation>
    <scope>NUCLEOTIDE SEQUENCE [LARGE SCALE GENOMIC DNA]</scope>
    <source>
        <strain evidence="2 3">NBRC 15940</strain>
    </source>
</reference>
<dbReference type="SUPFAM" id="SSF48452">
    <property type="entry name" value="TPR-like"/>
    <property type="match status" value="1"/>
</dbReference>
<comment type="caution">
    <text evidence="2">The sequence shown here is derived from an EMBL/GenBank/DDBJ whole genome shotgun (WGS) entry which is preliminary data.</text>
</comment>
<name>A0AAN4VWZ9_9BACT</name>
<feature type="transmembrane region" description="Helical" evidence="1">
    <location>
        <begin position="246"/>
        <end position="265"/>
    </location>
</feature>
<feature type="transmembrane region" description="Helical" evidence="1">
    <location>
        <begin position="277"/>
        <end position="294"/>
    </location>
</feature>
<feature type="transmembrane region" description="Helical" evidence="1">
    <location>
        <begin position="175"/>
        <end position="193"/>
    </location>
</feature>
<feature type="transmembrane region" description="Helical" evidence="1">
    <location>
        <begin position="345"/>
        <end position="365"/>
    </location>
</feature>
<evidence type="ECO:0008006" key="4">
    <source>
        <dbReference type="Google" id="ProtNLM"/>
    </source>
</evidence>
<accession>A0AAN4VWZ9</accession>
<feature type="transmembrane region" description="Helical" evidence="1">
    <location>
        <begin position="96"/>
        <end position="113"/>
    </location>
</feature>
<protein>
    <recommendedName>
        <fullName evidence="4">Tetratricopeptide repeat protein</fullName>
    </recommendedName>
</protein>
<gene>
    <name evidence="2" type="ORF">PEDI_08670</name>
</gene>
<dbReference type="Gene3D" id="1.25.40.10">
    <property type="entry name" value="Tetratricopeptide repeat domain"/>
    <property type="match status" value="1"/>
</dbReference>
<keyword evidence="1" id="KW-0812">Transmembrane</keyword>